<feature type="domain" description="HECT" evidence="8">
    <location>
        <begin position="1042"/>
        <end position="1370"/>
    </location>
</feature>
<organism evidence="9 10">
    <name type="scientific">Planoprotostelium fungivorum</name>
    <dbReference type="NCBI Taxonomy" id="1890364"/>
    <lineage>
        <taxon>Eukaryota</taxon>
        <taxon>Amoebozoa</taxon>
        <taxon>Evosea</taxon>
        <taxon>Variosea</taxon>
        <taxon>Cavosteliida</taxon>
        <taxon>Cavosteliaceae</taxon>
        <taxon>Planoprotostelium</taxon>
    </lineage>
</organism>
<dbReference type="InterPro" id="IPR016024">
    <property type="entry name" value="ARM-type_fold"/>
</dbReference>
<dbReference type="PANTHER" id="PTHR45670">
    <property type="entry name" value="E3 UBIQUITIN-PROTEIN LIGASE TRIP12"/>
    <property type="match status" value="1"/>
</dbReference>
<dbReference type="GO" id="GO:0000209">
    <property type="term" value="P:protein polyubiquitination"/>
    <property type="evidence" value="ECO:0007669"/>
    <property type="project" value="TreeGrafter"/>
</dbReference>
<dbReference type="SUPFAM" id="SSF48371">
    <property type="entry name" value="ARM repeat"/>
    <property type="match status" value="1"/>
</dbReference>
<keyword evidence="9" id="KW-0436">Ligase</keyword>
<dbReference type="STRING" id="1890364.A0A2P6MU39"/>
<dbReference type="InParanoid" id="A0A2P6MU39"/>
<dbReference type="Gene3D" id="3.30.2410.10">
    <property type="entry name" value="Hect, E3 ligase catalytic domain"/>
    <property type="match status" value="1"/>
</dbReference>
<accession>A0A2P6MU39</accession>
<dbReference type="GO" id="GO:0016607">
    <property type="term" value="C:nuclear speck"/>
    <property type="evidence" value="ECO:0007669"/>
    <property type="project" value="TreeGrafter"/>
</dbReference>
<evidence type="ECO:0000256" key="2">
    <source>
        <dbReference type="ARBA" id="ARBA00006331"/>
    </source>
</evidence>
<evidence type="ECO:0000313" key="10">
    <source>
        <dbReference type="Proteomes" id="UP000241769"/>
    </source>
</evidence>
<feature type="region of interest" description="Disordered" evidence="7">
    <location>
        <begin position="400"/>
        <end position="453"/>
    </location>
</feature>
<dbReference type="SMART" id="SM00119">
    <property type="entry name" value="HECTc"/>
    <property type="match status" value="1"/>
</dbReference>
<dbReference type="Pfam" id="PF25579">
    <property type="entry name" value="TPR_TRIP12_N"/>
    <property type="match status" value="1"/>
</dbReference>
<keyword evidence="5 6" id="KW-0833">Ubl conjugation pathway</keyword>
<reference evidence="9 10" key="1">
    <citation type="journal article" date="2018" name="Genome Biol. Evol.">
        <title>Multiple Roots of Fruiting Body Formation in Amoebozoa.</title>
        <authorList>
            <person name="Hillmann F."/>
            <person name="Forbes G."/>
            <person name="Novohradska S."/>
            <person name="Ferling I."/>
            <person name="Riege K."/>
            <person name="Groth M."/>
            <person name="Westermann M."/>
            <person name="Marz M."/>
            <person name="Spaller T."/>
            <person name="Winckler T."/>
            <person name="Schaap P."/>
            <person name="Glockner G."/>
        </authorList>
    </citation>
    <scope>NUCLEOTIDE SEQUENCE [LARGE SCALE GENOMIC DNA]</scope>
    <source>
        <strain evidence="9 10">Jena</strain>
    </source>
</reference>
<feature type="compositionally biased region" description="Acidic residues" evidence="7">
    <location>
        <begin position="433"/>
        <end position="448"/>
    </location>
</feature>
<dbReference type="SUPFAM" id="SSF56204">
    <property type="entry name" value="Hect, E3 ligase catalytic domain"/>
    <property type="match status" value="1"/>
</dbReference>
<sequence>MEFDANAEDCSTQAMSHSSQDLFSSQNPMSNVSDIRNSTNPFAGRGRLNTLLQGLKSEGNEGMQLQCLLELCDFLSMGTEENMANVSMDSFVPVLIQLLNVEYNPEIMLISCRALAYLMEALPSSCQSIVNHKGVEPLCAKLLSIEFIDLAEQAIQCLEKISIEYPTAVLQSGGLMAVLSYIDFFAINTQRICVSIAANLCRQVPNECYPMVEDSFLNLENLLDSSDTKIVEKTVVCFARLTEMFLGSEDKLLSMCRNQLIHKLCKLVTPQNASTATPTSANNHNSTIDDSSLLCTVPHLWKRVVSEGLIEVLSQWISSCQSGSSSTTPSSLLPIDQLIQVLSLINELFPSLPQDMRLLLPQASTTNDRRQHLMRIPQRIIERLNAARISLRDSEGILSHLESRLTGPPVGNKREEQGKKEEREERAEKEGNKEEEEDESEEREEEEEDLHRMDTDEDILALLGNSQLLLETQPAVASASTARSSEKESMLVGDPELLKSFGSLLAGPLIQVLTSAVNPIVRSKSLAALSKIVILSSESTLYAVLQDLSVSSFLANLLANSELSIVAACLQIGHVLLVKMPNVFIHHFKREGLVFELEKLISKYKDAPRPEHLTLKDSSDSTYHLFTAPASTSVEELEGTLLPPWIGHYAALIHNLYFLGKEEDKTPQYVGLCDIAEQLRGRARVNGRENVEGNEGISTFELLESNILTSLYSYLTLSAPKPSEGETMKGEESLNKSGEMKLHDIINKLENFTVAANEISGTASGLKLLAHPFKLKLVKSEEEIDPMVQNYATGNVLAEPLSVVSSVENYVSNKIYADIARTGKESLPSAPRIQLSLNGSPLHPWETVLKSIEREERKGQKNKNDTQMLSVHKMWEKSWTIEYKLSTEDKMTLGQEEQKEDSFEDIFQGERTLGQAMNLMKILYHCCFYYKEFEGMKEQGNEITLNEFCSTKLSAKLSRQLKDPFVLLSNSYPDWVCYMLRMFPFLFTCESRVHFFSTTSFGVARALHHMYNHPIHPSDSHSTFRVGRIPRQKVRVSRSKILPSAMKSKSILEVEYFGEVGTGLGPTLEFFTLVCREIQKSKHSLWRSESCMNTTEGMVLNYGGLYPSPIDPSLNDDTITKKLSKFEFLGTFVAKGILDSRILDLQMSDAMLKSMLNLPLHFVDLKALDPSFSQSVEKLMNLHLQYKAIVSSDKREDEKKKDIEGLKLGDVNMEDLSLDFTVIGMPESGKDVEVTLHNLEEYIHLTVDFHLQRGVKRQMEAFKRGFNSVMDMEELSSFSITELNQVYFGAQDASWDMQSSPKLPAGGFSSLQPKLTIVRKEPEGENPDIYLPSVNCCFYYLKLPEYSNPKILKEKLLFAIQHGQGAFSFN</sequence>
<dbReference type="InterPro" id="IPR000569">
    <property type="entry name" value="HECT_dom"/>
</dbReference>
<name>A0A2P6MU39_9EUKA</name>
<proteinExistence type="inferred from homology"/>
<dbReference type="InterPro" id="IPR045322">
    <property type="entry name" value="HECTD1/TRIP12-like"/>
</dbReference>
<dbReference type="Proteomes" id="UP000241769">
    <property type="component" value="Unassembled WGS sequence"/>
</dbReference>
<keyword evidence="10" id="KW-1185">Reference proteome</keyword>
<keyword evidence="4" id="KW-0808">Transferase</keyword>
<dbReference type="PANTHER" id="PTHR45670:SF1">
    <property type="entry name" value="E3 UBIQUITIN-PROTEIN LIGASE HECTD1"/>
    <property type="match status" value="1"/>
</dbReference>
<protein>
    <recommendedName>
        <fullName evidence="3">HECT-type E3 ubiquitin transferase</fullName>
        <ecNumber evidence="3">2.3.2.26</ecNumber>
    </recommendedName>
</protein>
<evidence type="ECO:0000256" key="1">
    <source>
        <dbReference type="ARBA" id="ARBA00000885"/>
    </source>
</evidence>
<evidence type="ECO:0000256" key="7">
    <source>
        <dbReference type="SAM" id="MobiDB-lite"/>
    </source>
</evidence>
<gene>
    <name evidence="9" type="ORF">PROFUN_15855</name>
</gene>
<dbReference type="GO" id="GO:0061630">
    <property type="term" value="F:ubiquitin protein ligase activity"/>
    <property type="evidence" value="ECO:0007669"/>
    <property type="project" value="UniProtKB-EC"/>
</dbReference>
<comment type="caution">
    <text evidence="9">The sequence shown here is derived from an EMBL/GenBank/DDBJ whole genome shotgun (WGS) entry which is preliminary data.</text>
</comment>
<dbReference type="GO" id="GO:0016874">
    <property type="term" value="F:ligase activity"/>
    <property type="evidence" value="ECO:0007669"/>
    <property type="project" value="UniProtKB-KW"/>
</dbReference>
<dbReference type="EC" id="2.3.2.26" evidence="3"/>
<dbReference type="EMBL" id="MDYQ01000409">
    <property type="protein sequence ID" value="PRP75213.1"/>
    <property type="molecule type" value="Genomic_DNA"/>
</dbReference>
<dbReference type="InterPro" id="IPR057948">
    <property type="entry name" value="TPR_TRIP12_N"/>
</dbReference>
<dbReference type="GO" id="GO:0043161">
    <property type="term" value="P:proteasome-mediated ubiquitin-dependent protein catabolic process"/>
    <property type="evidence" value="ECO:0007669"/>
    <property type="project" value="TreeGrafter"/>
</dbReference>
<feature type="compositionally biased region" description="Basic and acidic residues" evidence="7">
    <location>
        <begin position="412"/>
        <end position="432"/>
    </location>
</feature>
<evidence type="ECO:0000256" key="4">
    <source>
        <dbReference type="ARBA" id="ARBA00022679"/>
    </source>
</evidence>
<dbReference type="OrthoDB" id="423283at2759"/>
<evidence type="ECO:0000259" key="8">
    <source>
        <dbReference type="PROSITE" id="PS50237"/>
    </source>
</evidence>
<evidence type="ECO:0000313" key="9">
    <source>
        <dbReference type="EMBL" id="PRP75213.1"/>
    </source>
</evidence>
<dbReference type="InterPro" id="IPR011989">
    <property type="entry name" value="ARM-like"/>
</dbReference>
<dbReference type="FunCoup" id="A0A2P6MU39">
    <property type="interactions" value="813"/>
</dbReference>
<evidence type="ECO:0000256" key="3">
    <source>
        <dbReference type="ARBA" id="ARBA00012485"/>
    </source>
</evidence>
<dbReference type="Gene3D" id="3.30.2160.10">
    <property type="entry name" value="Hect, E3 ligase catalytic domain"/>
    <property type="match status" value="1"/>
</dbReference>
<evidence type="ECO:0000256" key="5">
    <source>
        <dbReference type="ARBA" id="ARBA00022786"/>
    </source>
</evidence>
<dbReference type="Gene3D" id="1.25.10.10">
    <property type="entry name" value="Leucine-rich Repeat Variant"/>
    <property type="match status" value="1"/>
</dbReference>
<dbReference type="Pfam" id="PF00632">
    <property type="entry name" value="HECT"/>
    <property type="match status" value="2"/>
</dbReference>
<feature type="active site" description="Glycyl thioester intermediate" evidence="6">
    <location>
        <position position="1337"/>
    </location>
</feature>
<comment type="catalytic activity">
    <reaction evidence="1">
        <text>S-ubiquitinyl-[E2 ubiquitin-conjugating enzyme]-L-cysteine + [acceptor protein]-L-lysine = [E2 ubiquitin-conjugating enzyme]-L-cysteine + N(6)-ubiquitinyl-[acceptor protein]-L-lysine.</text>
        <dbReference type="EC" id="2.3.2.26"/>
    </reaction>
</comment>
<dbReference type="Gene3D" id="3.90.1750.10">
    <property type="entry name" value="Hect, E3 ligase catalytic domains"/>
    <property type="match status" value="1"/>
</dbReference>
<dbReference type="PROSITE" id="PS50237">
    <property type="entry name" value="HECT"/>
    <property type="match status" value="1"/>
</dbReference>
<evidence type="ECO:0000256" key="6">
    <source>
        <dbReference type="PROSITE-ProRule" id="PRU00104"/>
    </source>
</evidence>
<dbReference type="InterPro" id="IPR035983">
    <property type="entry name" value="Hect_E3_ubiquitin_ligase"/>
</dbReference>
<comment type="similarity">
    <text evidence="2">Belongs to the UPL family. K-HECT subfamily.</text>
</comment>